<reference evidence="2" key="1">
    <citation type="journal article" date="2020" name="bioRxiv">
        <title>Whole genome comparisons of ergot fungi reveals the divergence and evolution of species within the genus Claviceps are the result of varying mechanisms driving genome evolution and host range expansion.</title>
        <authorList>
            <person name="Wyka S.A."/>
            <person name="Mondo S.J."/>
            <person name="Liu M."/>
            <person name="Dettman J."/>
            <person name="Nalam V."/>
            <person name="Broders K.D."/>
        </authorList>
    </citation>
    <scope>NUCLEOTIDE SEQUENCE</scope>
    <source>
        <strain evidence="2">CCC 489</strain>
    </source>
</reference>
<dbReference type="OrthoDB" id="10009520at2759"/>
<evidence type="ECO:0000256" key="1">
    <source>
        <dbReference type="SAM" id="MobiDB-lite"/>
    </source>
</evidence>
<feature type="compositionally biased region" description="Low complexity" evidence="1">
    <location>
        <begin position="99"/>
        <end position="109"/>
    </location>
</feature>
<protein>
    <submittedName>
        <fullName evidence="2">Uncharacterized protein</fullName>
    </submittedName>
</protein>
<organism evidence="2 3">
    <name type="scientific">Claviceps africana</name>
    <dbReference type="NCBI Taxonomy" id="83212"/>
    <lineage>
        <taxon>Eukaryota</taxon>
        <taxon>Fungi</taxon>
        <taxon>Dikarya</taxon>
        <taxon>Ascomycota</taxon>
        <taxon>Pezizomycotina</taxon>
        <taxon>Sordariomycetes</taxon>
        <taxon>Hypocreomycetidae</taxon>
        <taxon>Hypocreales</taxon>
        <taxon>Clavicipitaceae</taxon>
        <taxon>Claviceps</taxon>
    </lineage>
</organism>
<name>A0A8K0J7R4_9HYPO</name>
<dbReference type="AlphaFoldDB" id="A0A8K0J7R4"/>
<feature type="region of interest" description="Disordered" evidence="1">
    <location>
        <begin position="83"/>
        <end position="115"/>
    </location>
</feature>
<dbReference type="Proteomes" id="UP000811619">
    <property type="component" value="Unassembled WGS sequence"/>
</dbReference>
<evidence type="ECO:0000313" key="2">
    <source>
        <dbReference type="EMBL" id="KAG5918507.1"/>
    </source>
</evidence>
<sequence length="115" mass="12625">MDNDMDRETLQLILDLHLQDGQDTVQRHHQQTGQASDFEMAAQMFENELRDLASFHSDKAMSRSIAYATVTDGDAIAEHVDEDHQASKDMACGTRTEDPAPNSASSNASVDGAMI</sequence>
<keyword evidence="3" id="KW-1185">Reference proteome</keyword>
<proteinExistence type="predicted"/>
<evidence type="ECO:0000313" key="3">
    <source>
        <dbReference type="Proteomes" id="UP000811619"/>
    </source>
</evidence>
<gene>
    <name evidence="2" type="ORF">E4U42_006828</name>
</gene>
<accession>A0A8K0J7R4</accession>
<comment type="caution">
    <text evidence="2">The sequence shown here is derived from an EMBL/GenBank/DDBJ whole genome shotgun (WGS) entry which is preliminary data.</text>
</comment>
<dbReference type="EMBL" id="SRPY01000733">
    <property type="protein sequence ID" value="KAG5918507.1"/>
    <property type="molecule type" value="Genomic_DNA"/>
</dbReference>